<dbReference type="Pfam" id="PF10987">
    <property type="entry name" value="DUF2806"/>
    <property type="match status" value="1"/>
</dbReference>
<reference evidence="2 4" key="1">
    <citation type="submission" date="2016-10" db="EMBL/GenBank/DDBJ databases">
        <title>Comprehensive resistome analysis reveals the prevalence of NDM and MCR-1 in Chinese poultry production.</title>
        <authorList>
            <person name="Wang Y."/>
            <person name="Zhang R."/>
            <person name="Li J."/>
            <person name="Wu Z."/>
            <person name="Wenjuan Y."/>
            <person name="Schwarz S."/>
            <person name="Tyrrell J."/>
            <person name="Zheng Y."/>
            <person name="Wang S."/>
            <person name="Shen Z."/>
            <person name="Liu Z."/>
            <person name="Lei L."/>
            <person name="Li M."/>
            <person name="Zhang Q."/>
            <person name="Wu C."/>
            <person name="Zhang Q."/>
            <person name="Wu Y."/>
            <person name="Walsh T."/>
            <person name="Shen J."/>
        </authorList>
    </citation>
    <scope>NUCLEOTIDE SEQUENCE [LARGE SCALE GENOMIC DNA]</scope>
    <source>
        <strain evidence="2 4">574</strain>
    </source>
</reference>
<evidence type="ECO:0000313" key="2">
    <source>
        <dbReference type="EMBL" id="OJN34660.1"/>
    </source>
</evidence>
<reference evidence="3 5" key="2">
    <citation type="submission" date="2018-06" db="EMBL/GenBank/DDBJ databases">
        <authorList>
            <consortium name="Pathogen Informatics"/>
            <person name="Doyle S."/>
        </authorList>
    </citation>
    <scope>NUCLEOTIDE SEQUENCE [LARGE SCALE GENOMIC DNA]</scope>
    <source>
        <strain evidence="3 5">VREC0535</strain>
    </source>
</reference>
<accession>A0A168SCX7</accession>
<sequence length="283" mass="31847">MSLIDLSLSGLSEPGTKLIEKISDAIGVLYEPTRIRKKAKAEAEAKRTELISRLELEGIEKRAVERFLKRETKRQENIENITMQAAQSLSESDNVSDIDEDWIEAFFRECEDISDEQMQMLWGRILSEEAKSKGSFSRRTLKLLSTISKEEANLITYFGKFVWQANKLTPILFTDENGDTEGITFDKLSVLDSLGVIQQGIGYSLTFKSKNGRIGYYGTVFSVEFQSDDSSTWKLPIGTALLTPIGQELMKICGSTPDIAYLNKFLNKINVEGSQVKLSIINM</sequence>
<evidence type="ECO:0000313" key="6">
    <source>
        <dbReference type="Proteomes" id="UP000382540"/>
    </source>
</evidence>
<dbReference type="EMBL" id="UCZA01000044">
    <property type="protein sequence ID" value="SQP88234.1"/>
    <property type="molecule type" value="Genomic_DNA"/>
</dbReference>
<evidence type="ECO:0000313" key="3">
    <source>
        <dbReference type="EMBL" id="SQP88234.1"/>
    </source>
</evidence>
<name>A0A168SCX7_ECOLX</name>
<dbReference type="Proteomes" id="UP000382540">
    <property type="component" value="Unassembled WGS sequence"/>
</dbReference>
<evidence type="ECO:0000313" key="4">
    <source>
        <dbReference type="Proteomes" id="UP000184077"/>
    </source>
</evidence>
<dbReference type="InterPro" id="IPR021254">
    <property type="entry name" value="DUF2806"/>
</dbReference>
<dbReference type="RefSeq" id="WP_000052343.1">
    <property type="nucleotide sequence ID" value="NZ_AP027581.1"/>
</dbReference>
<dbReference type="Proteomes" id="UP000184077">
    <property type="component" value="Unassembled WGS sequence"/>
</dbReference>
<evidence type="ECO:0000313" key="5">
    <source>
        <dbReference type="Proteomes" id="UP000250671"/>
    </source>
</evidence>
<organism evidence="1 6">
    <name type="scientific">Escherichia coli</name>
    <dbReference type="NCBI Taxonomy" id="562"/>
    <lineage>
        <taxon>Bacteria</taxon>
        <taxon>Pseudomonadati</taxon>
        <taxon>Pseudomonadota</taxon>
        <taxon>Gammaproteobacteria</taxon>
        <taxon>Enterobacterales</taxon>
        <taxon>Enterobacteriaceae</taxon>
        <taxon>Escherichia</taxon>
    </lineage>
</organism>
<dbReference type="Proteomes" id="UP000250671">
    <property type="component" value="Unassembled WGS sequence"/>
</dbReference>
<reference evidence="1 6" key="3">
    <citation type="submission" date="2018-10" db="EMBL/GenBank/DDBJ databases">
        <authorList>
            <consortium name="NARMS: The National Antimicrobial Resistance Monitoring System"/>
        </authorList>
    </citation>
    <scope>NUCLEOTIDE SEQUENCE [LARGE SCALE GENOMIC DNA]</scope>
    <source>
        <strain evidence="1 6">CVM N17EC1330</strain>
    </source>
</reference>
<gene>
    <name evidence="2" type="ORF">BK300_23420</name>
    <name evidence="1" type="ORF">D9J61_24175</name>
    <name evidence="3" type="ORF">SAMEA3752557_04996</name>
</gene>
<protein>
    <submittedName>
        <fullName evidence="1">DUF2806 domain-containing protein</fullName>
    </submittedName>
    <submittedName>
        <fullName evidence="3">Protein of uncharacterized function (DUF2806)</fullName>
    </submittedName>
</protein>
<dbReference type="EMBL" id="MOHC01000050">
    <property type="protein sequence ID" value="OJN34660.1"/>
    <property type="molecule type" value="Genomic_DNA"/>
</dbReference>
<dbReference type="AlphaFoldDB" id="A0A168SCX7"/>
<evidence type="ECO:0000313" key="1">
    <source>
        <dbReference type="EMBL" id="EAC1535070.1"/>
    </source>
</evidence>
<proteinExistence type="predicted"/>
<dbReference type="EMBL" id="AAAGZE010000114">
    <property type="protein sequence ID" value="EAC1535070.1"/>
    <property type="molecule type" value="Genomic_DNA"/>
</dbReference>